<keyword evidence="4" id="KW-1185">Reference proteome</keyword>
<keyword evidence="2" id="KW-0119">Carbohydrate metabolism</keyword>
<dbReference type="EMBL" id="BAABIQ010000005">
    <property type="protein sequence ID" value="GAA4784075.1"/>
    <property type="molecule type" value="Genomic_DNA"/>
</dbReference>
<evidence type="ECO:0000313" key="4">
    <source>
        <dbReference type="Proteomes" id="UP001501411"/>
    </source>
</evidence>
<dbReference type="Pfam" id="PF10282">
    <property type="entry name" value="Lactonase"/>
    <property type="match status" value="1"/>
</dbReference>
<evidence type="ECO:0000313" key="3">
    <source>
        <dbReference type="EMBL" id="GAA4784075.1"/>
    </source>
</evidence>
<reference evidence="4" key="1">
    <citation type="journal article" date="2019" name="Int. J. Syst. Evol. Microbiol.">
        <title>The Global Catalogue of Microorganisms (GCM) 10K type strain sequencing project: providing services to taxonomists for standard genome sequencing and annotation.</title>
        <authorList>
            <consortium name="The Broad Institute Genomics Platform"/>
            <consortium name="The Broad Institute Genome Sequencing Center for Infectious Disease"/>
            <person name="Wu L."/>
            <person name="Ma J."/>
        </authorList>
    </citation>
    <scope>NUCLEOTIDE SEQUENCE [LARGE SCALE GENOMIC DNA]</scope>
    <source>
        <strain evidence="4">JCM 18200</strain>
    </source>
</reference>
<dbReference type="Gene3D" id="2.130.10.10">
    <property type="entry name" value="YVTN repeat-like/Quinoprotein amine dehydrogenase"/>
    <property type="match status" value="1"/>
</dbReference>
<accession>A0ABP9ARR1</accession>
<evidence type="ECO:0000256" key="2">
    <source>
        <dbReference type="ARBA" id="ARBA00022526"/>
    </source>
</evidence>
<dbReference type="InterPro" id="IPR050282">
    <property type="entry name" value="Cycloisomerase_2"/>
</dbReference>
<name>A0ABP9ARR1_9SPHI</name>
<keyword evidence="2" id="KW-0313">Glucose metabolism</keyword>
<comment type="caution">
    <text evidence="3">The sequence shown here is derived from an EMBL/GenBank/DDBJ whole genome shotgun (WGS) entry which is preliminary data.</text>
</comment>
<dbReference type="PANTHER" id="PTHR30344:SF1">
    <property type="entry name" value="6-PHOSPHOGLUCONOLACTONASE"/>
    <property type="match status" value="1"/>
</dbReference>
<gene>
    <name evidence="3" type="ORF">GCM10023231_09680</name>
</gene>
<dbReference type="Proteomes" id="UP001501411">
    <property type="component" value="Unassembled WGS sequence"/>
</dbReference>
<dbReference type="InterPro" id="IPR019405">
    <property type="entry name" value="Lactonase_7-beta_prop"/>
</dbReference>
<dbReference type="SUPFAM" id="SSF51004">
    <property type="entry name" value="C-terminal (heme d1) domain of cytochrome cd1-nitrite reductase"/>
    <property type="match status" value="1"/>
</dbReference>
<evidence type="ECO:0000256" key="1">
    <source>
        <dbReference type="ARBA" id="ARBA00005564"/>
    </source>
</evidence>
<comment type="similarity">
    <text evidence="1">Belongs to the cycloisomerase 2 family.</text>
</comment>
<proteinExistence type="inferred from homology"/>
<sequence>MLLYAQHKPINLLIGTYTNTGKSEGIYVYTFDLQTGDLTYKNKVVSENPSFLTFSPNKRFVYAVNELNKGKGATSAFSYDHDSGALTLLNQQLTEGDDPCNIVTDQTGKHVLVSNYSGGSLTVFGTKEDGSLTERQQLIVHQGSGPDKNRQEKAHVHSATFSPDHQFLLVQDLGTDRIAVYGYNELDNHKPVQLPVHSLVPASAGSGPRLVTFSKDKKYVYLIQEMKSAVTVYRYQQGQLTRVQEISMLSPTFKGAVGAADIHISPDGKFLYASNRGEANDIAIYSINPADGKLTYLKNQSVGGKGPRSFTIAPGGKYVLIANQYTNDVIVFERDSATGFLKNTGKKISVGAPVCLVFE</sequence>
<dbReference type="PANTHER" id="PTHR30344">
    <property type="entry name" value="6-PHOSPHOGLUCONOLACTONASE-RELATED"/>
    <property type="match status" value="1"/>
</dbReference>
<protein>
    <submittedName>
        <fullName evidence="3">Lactonase family protein</fullName>
    </submittedName>
</protein>
<dbReference type="InterPro" id="IPR015943">
    <property type="entry name" value="WD40/YVTN_repeat-like_dom_sf"/>
</dbReference>
<organism evidence="3 4">
    <name type="scientific">Olivibacter ginsenosidimutans</name>
    <dbReference type="NCBI Taxonomy" id="1176537"/>
    <lineage>
        <taxon>Bacteria</taxon>
        <taxon>Pseudomonadati</taxon>
        <taxon>Bacteroidota</taxon>
        <taxon>Sphingobacteriia</taxon>
        <taxon>Sphingobacteriales</taxon>
        <taxon>Sphingobacteriaceae</taxon>
        <taxon>Olivibacter</taxon>
    </lineage>
</organism>
<dbReference type="InterPro" id="IPR011048">
    <property type="entry name" value="Haem_d1_sf"/>
</dbReference>